<feature type="compositionally biased region" description="Polar residues" evidence="1">
    <location>
        <begin position="76"/>
        <end position="97"/>
    </location>
</feature>
<feature type="region of interest" description="Disordered" evidence="1">
    <location>
        <begin position="360"/>
        <end position="485"/>
    </location>
</feature>
<feature type="region of interest" description="Disordered" evidence="1">
    <location>
        <begin position="182"/>
        <end position="224"/>
    </location>
</feature>
<evidence type="ECO:0000256" key="1">
    <source>
        <dbReference type="SAM" id="MobiDB-lite"/>
    </source>
</evidence>
<feature type="region of interest" description="Disordered" evidence="1">
    <location>
        <begin position="46"/>
        <end position="121"/>
    </location>
</feature>
<dbReference type="AlphaFoldDB" id="A0ABD3QIB6"/>
<feature type="compositionally biased region" description="Polar residues" evidence="1">
    <location>
        <begin position="371"/>
        <end position="389"/>
    </location>
</feature>
<keyword evidence="3" id="KW-1185">Reference proteome</keyword>
<sequence>MSTQRNGGLAGLADVHAQANVFLPEIIGWNGVYKAVSTKKALSEEDAAAPSADSQKHHHQKQSSRSSILRHSSFSMKGTPNPTTSIVESAILPNQKNRISRRASTDGHHRHSSARSGSNLKNKDVADSYTFHEPAAIASKGTGTSSIFGSASSKLKGYLKSHKKQQSLQDSHGISGFDTAKGGYVSDTKGHRHRSSLELDNSHATGKKSSKSSDDTIRRSSAPDFGRGRMGVYNDFEDVLRYAKLSSNQSCASGMDETAVSSYSIKTKYSTSLYDVASVQSKGSAKKKHEKTIVSSDSIVVQVFDLPWTDHRPGSNLQGRYFGPVDELLQPNGKGTVILRGNETLQFQGVFEHGSLMSHLTCDKERPPPTISTRVETRNSVSSIGSSKTGRAPKEPPGRTVEHSSSEFVQRKKADKQKLARDTPHPQRRVSNSSSHDQVNVPSTSGSDRRDKEVPPFPSSQAFDRQNSNRRPTKSKQRYSLGDVASTPKHMIIHRSNTEAIHSASLLKQYEQAFLKRSNGLWTVAILADRSLQPVKRDSSHWYSEWEIDSTTMELEESMLFVINEHGATKTVQRKHWGKFVRRMNIHEIEQAINEKGTEKCSSA</sequence>
<protein>
    <submittedName>
        <fullName evidence="2">Uncharacterized protein</fullName>
    </submittedName>
</protein>
<feature type="compositionally biased region" description="Basic and acidic residues" evidence="1">
    <location>
        <begin position="392"/>
        <end position="425"/>
    </location>
</feature>
<comment type="caution">
    <text evidence="2">The sequence shown here is derived from an EMBL/GenBank/DDBJ whole genome shotgun (WGS) entry which is preliminary data.</text>
</comment>
<dbReference type="Proteomes" id="UP001516023">
    <property type="component" value="Unassembled WGS sequence"/>
</dbReference>
<evidence type="ECO:0000313" key="3">
    <source>
        <dbReference type="Proteomes" id="UP001516023"/>
    </source>
</evidence>
<dbReference type="EMBL" id="JABMIG020000034">
    <property type="protein sequence ID" value="KAL3800178.1"/>
    <property type="molecule type" value="Genomic_DNA"/>
</dbReference>
<reference evidence="2 3" key="1">
    <citation type="journal article" date="2020" name="G3 (Bethesda)">
        <title>Improved Reference Genome for Cyclotella cryptica CCMP332, a Model for Cell Wall Morphogenesis, Salinity Adaptation, and Lipid Production in Diatoms (Bacillariophyta).</title>
        <authorList>
            <person name="Roberts W.R."/>
            <person name="Downey K.M."/>
            <person name="Ruck E.C."/>
            <person name="Traller J.C."/>
            <person name="Alverson A.J."/>
        </authorList>
    </citation>
    <scope>NUCLEOTIDE SEQUENCE [LARGE SCALE GENOMIC DNA]</scope>
    <source>
        <strain evidence="2 3">CCMP332</strain>
    </source>
</reference>
<proteinExistence type="predicted"/>
<name>A0ABD3QIB6_9STRA</name>
<feature type="compositionally biased region" description="Polar residues" evidence="1">
    <location>
        <begin position="459"/>
        <end position="470"/>
    </location>
</feature>
<gene>
    <name evidence="2" type="ORF">HJC23_001099</name>
</gene>
<feature type="compositionally biased region" description="Low complexity" evidence="1">
    <location>
        <begin position="63"/>
        <end position="75"/>
    </location>
</feature>
<accession>A0ABD3QIB6</accession>
<feature type="compositionally biased region" description="Polar residues" evidence="1">
    <location>
        <begin position="429"/>
        <end position="446"/>
    </location>
</feature>
<organism evidence="2 3">
    <name type="scientific">Cyclotella cryptica</name>
    <dbReference type="NCBI Taxonomy" id="29204"/>
    <lineage>
        <taxon>Eukaryota</taxon>
        <taxon>Sar</taxon>
        <taxon>Stramenopiles</taxon>
        <taxon>Ochrophyta</taxon>
        <taxon>Bacillariophyta</taxon>
        <taxon>Coscinodiscophyceae</taxon>
        <taxon>Thalassiosirophycidae</taxon>
        <taxon>Stephanodiscales</taxon>
        <taxon>Stephanodiscaceae</taxon>
        <taxon>Cyclotella</taxon>
    </lineage>
</organism>
<evidence type="ECO:0000313" key="2">
    <source>
        <dbReference type="EMBL" id="KAL3800178.1"/>
    </source>
</evidence>